<sequence length="429" mass="47461">MIEEVPPTIEDLEIPINPDKDGYTAYAVKAESALFKLQSTTPSAISLDDSILLQLSFFTSSDSPWATPSASLIARALLSSLTPERTAHLIVDTILQGHLRPIFSQATKKVTSSGRPKIYQEEGIGADRARWEEPEWKKRAATAVSTFAWAVEASESDTIKSNWPLFTPVLLALLEDRETSVRKSGLKILINFLPKCPGTVLIDTGIGTVFQEAVFPTLLYLPSLTPEAESVALLRPAYEALLILAKMEHEPQAESRRKQLDKLLRDGVFAAYHHASDYIHIVEVLMDATAEIINALSIYSAKHLQSITSIISSVMTDPFAAAHGPAILAACKALNSCVRECWPRMTEERSDEVMRIIIMCWLNIHAAKTGPRLADDLQDSIASELKHTSEMLYAINKARNLSTPPELLEIIEKERQLKSLFPYADPQAS</sequence>
<dbReference type="InterPro" id="IPR016024">
    <property type="entry name" value="ARM-type_fold"/>
</dbReference>
<dbReference type="GO" id="GO:0005634">
    <property type="term" value="C:nucleus"/>
    <property type="evidence" value="ECO:0007669"/>
    <property type="project" value="TreeGrafter"/>
</dbReference>
<evidence type="ECO:0000313" key="3">
    <source>
        <dbReference type="Proteomes" id="UP001175261"/>
    </source>
</evidence>
<dbReference type="Gene3D" id="1.25.10.10">
    <property type="entry name" value="Leucine-rich Repeat Variant"/>
    <property type="match status" value="1"/>
</dbReference>
<dbReference type="Pfam" id="PF10521">
    <property type="entry name" value="Tti2"/>
    <property type="match status" value="1"/>
</dbReference>
<dbReference type="AlphaFoldDB" id="A0AA39L8P8"/>
<dbReference type="SUPFAM" id="SSF48371">
    <property type="entry name" value="ARM repeat"/>
    <property type="match status" value="1"/>
</dbReference>
<dbReference type="Proteomes" id="UP001175261">
    <property type="component" value="Unassembled WGS sequence"/>
</dbReference>
<accession>A0AA39L8P8</accession>
<reference evidence="2" key="1">
    <citation type="submission" date="2022-10" db="EMBL/GenBank/DDBJ databases">
        <title>Determination and structural analysis of whole genome sequence of Sarocladium strictum F4-1.</title>
        <authorList>
            <person name="Hu L."/>
            <person name="Jiang Y."/>
        </authorList>
    </citation>
    <scope>NUCLEOTIDE SEQUENCE</scope>
    <source>
        <strain evidence="2">F4-1</strain>
    </source>
</reference>
<name>A0AA39L8P8_SARSR</name>
<comment type="caution">
    <text evidence="2">The sequence shown here is derived from an EMBL/GenBank/DDBJ whole genome shotgun (WGS) entry which is preliminary data.</text>
</comment>
<dbReference type="InterPro" id="IPR011989">
    <property type="entry name" value="ARM-like"/>
</dbReference>
<evidence type="ECO:0000313" key="2">
    <source>
        <dbReference type="EMBL" id="KAK0388726.1"/>
    </source>
</evidence>
<proteinExistence type="inferred from homology"/>
<gene>
    <name evidence="2" type="ORF">NLU13_4969</name>
</gene>
<comment type="similarity">
    <text evidence="1">Belongs to the TTI2 family.</text>
</comment>
<evidence type="ECO:0000256" key="1">
    <source>
        <dbReference type="ARBA" id="ARBA00034736"/>
    </source>
</evidence>
<dbReference type="PANTHER" id="PTHR32226">
    <property type="entry name" value="TELO2-INTERACTING PROTEIN 2"/>
    <property type="match status" value="1"/>
</dbReference>
<dbReference type="PANTHER" id="PTHR32226:SF2">
    <property type="entry name" value="TELO2-INTERACTING PROTEIN 2"/>
    <property type="match status" value="1"/>
</dbReference>
<keyword evidence="3" id="KW-1185">Reference proteome</keyword>
<dbReference type="EMBL" id="JAPDFR010000003">
    <property type="protein sequence ID" value="KAK0388726.1"/>
    <property type="molecule type" value="Genomic_DNA"/>
</dbReference>
<dbReference type="InterPro" id="IPR018870">
    <property type="entry name" value="Tti2"/>
</dbReference>
<protein>
    <submittedName>
        <fullName evidence="2">Uncharacterized protein</fullName>
    </submittedName>
</protein>
<dbReference type="GO" id="GO:0110078">
    <property type="term" value="C:TTT Hsp90 cochaperone complex"/>
    <property type="evidence" value="ECO:0007669"/>
    <property type="project" value="InterPro"/>
</dbReference>
<dbReference type="GO" id="GO:0005829">
    <property type="term" value="C:cytosol"/>
    <property type="evidence" value="ECO:0007669"/>
    <property type="project" value="TreeGrafter"/>
</dbReference>
<organism evidence="2 3">
    <name type="scientific">Sarocladium strictum</name>
    <name type="common">Black bundle disease fungus</name>
    <name type="synonym">Acremonium strictum</name>
    <dbReference type="NCBI Taxonomy" id="5046"/>
    <lineage>
        <taxon>Eukaryota</taxon>
        <taxon>Fungi</taxon>
        <taxon>Dikarya</taxon>
        <taxon>Ascomycota</taxon>
        <taxon>Pezizomycotina</taxon>
        <taxon>Sordariomycetes</taxon>
        <taxon>Hypocreomycetidae</taxon>
        <taxon>Hypocreales</taxon>
        <taxon>Sarocladiaceae</taxon>
        <taxon>Sarocladium</taxon>
    </lineage>
</organism>